<name>A0AAE0U4D1_9PEZI</name>
<reference evidence="1" key="1">
    <citation type="journal article" date="2023" name="Mol. Phylogenet. Evol.">
        <title>Genome-scale phylogeny and comparative genomics of the fungal order Sordariales.</title>
        <authorList>
            <person name="Hensen N."/>
            <person name="Bonometti L."/>
            <person name="Westerberg I."/>
            <person name="Brannstrom I.O."/>
            <person name="Guillou S."/>
            <person name="Cros-Aarteil S."/>
            <person name="Calhoun S."/>
            <person name="Haridas S."/>
            <person name="Kuo A."/>
            <person name="Mondo S."/>
            <person name="Pangilinan J."/>
            <person name="Riley R."/>
            <person name="LaButti K."/>
            <person name="Andreopoulos B."/>
            <person name="Lipzen A."/>
            <person name="Chen C."/>
            <person name="Yan M."/>
            <person name="Daum C."/>
            <person name="Ng V."/>
            <person name="Clum A."/>
            <person name="Steindorff A."/>
            <person name="Ohm R.A."/>
            <person name="Martin F."/>
            <person name="Silar P."/>
            <person name="Natvig D.O."/>
            <person name="Lalanne C."/>
            <person name="Gautier V."/>
            <person name="Ament-Velasquez S.L."/>
            <person name="Kruys A."/>
            <person name="Hutchinson M.I."/>
            <person name="Powell A.J."/>
            <person name="Barry K."/>
            <person name="Miller A.N."/>
            <person name="Grigoriev I.V."/>
            <person name="Debuchy R."/>
            <person name="Gladieux P."/>
            <person name="Hiltunen Thoren M."/>
            <person name="Johannesson H."/>
        </authorList>
    </citation>
    <scope>NUCLEOTIDE SEQUENCE</scope>
    <source>
        <strain evidence="1">CBS 232.78</strain>
    </source>
</reference>
<gene>
    <name evidence="1" type="ORF">B0H63DRAFT_391201</name>
</gene>
<organism evidence="1 2">
    <name type="scientific">Podospora didyma</name>
    <dbReference type="NCBI Taxonomy" id="330526"/>
    <lineage>
        <taxon>Eukaryota</taxon>
        <taxon>Fungi</taxon>
        <taxon>Dikarya</taxon>
        <taxon>Ascomycota</taxon>
        <taxon>Pezizomycotina</taxon>
        <taxon>Sordariomycetes</taxon>
        <taxon>Sordariomycetidae</taxon>
        <taxon>Sordariales</taxon>
        <taxon>Podosporaceae</taxon>
        <taxon>Podospora</taxon>
    </lineage>
</organism>
<dbReference type="SUPFAM" id="SSF51695">
    <property type="entry name" value="PLC-like phosphodiesterases"/>
    <property type="match status" value="1"/>
</dbReference>
<dbReference type="GO" id="GO:0006629">
    <property type="term" value="P:lipid metabolic process"/>
    <property type="evidence" value="ECO:0007669"/>
    <property type="project" value="InterPro"/>
</dbReference>
<accession>A0AAE0U4D1</accession>
<evidence type="ECO:0000313" key="2">
    <source>
        <dbReference type="Proteomes" id="UP001285441"/>
    </source>
</evidence>
<dbReference type="EMBL" id="JAULSW010000002">
    <property type="protein sequence ID" value="KAK3390516.1"/>
    <property type="molecule type" value="Genomic_DNA"/>
</dbReference>
<evidence type="ECO:0000313" key="1">
    <source>
        <dbReference type="EMBL" id="KAK3390516.1"/>
    </source>
</evidence>
<dbReference type="PROSITE" id="PS50007">
    <property type="entry name" value="PIPLC_X_DOMAIN"/>
    <property type="match status" value="1"/>
</dbReference>
<dbReference type="PANTHER" id="PTHR13593">
    <property type="match status" value="1"/>
</dbReference>
<dbReference type="GO" id="GO:0008081">
    <property type="term" value="F:phosphoric diester hydrolase activity"/>
    <property type="evidence" value="ECO:0007669"/>
    <property type="project" value="InterPro"/>
</dbReference>
<dbReference type="AlphaFoldDB" id="A0AAE0U4D1"/>
<sequence length="655" mass="71986">MSSSWLPHGGSSEGFIQAHSQAQSKTVPAVVAYRGHLWCLWADLDGNAWYAVTDKDGVFDQRLTFGQAGVPVVDNLNGHLHAVVVLDTGDVAHFLLDDEEGTVASWVCLGSLGPDAATHSSPCLVAFHNRLFLVFLKDGGELYYTVWTGPASSHPSSAPELRGTWSVPAKVVASNHTFEGIPALVVIRGKLHLLCASDSETREILCYSYDYAGSQWSQCDDISEGRAARGISATSYGETAYMGFIETVDGRQSDTVIIGSYINGQWQPHEQVGGEQSAADPPQIAILNGRIHCIFNDNTATKDLRWYSRPILDYSLASWMTTIQDRTLLSRITIPGTHDSCARSNIPFVRTQYLSITQQLALGIRFLDLRLRRHDDGDLYCYHGGIPLGLPRGLSFVSVMNEVWTFLRGPQGDRLATETILVSVNNDDTSPEQITSPEVFYGAVQEAITAQGNYPDGTLRWCVESMTPLLSHVRGRAVLLRRYAGDPGVDPKARIGLDLSAWVNDSPYFTIVTPWSQLVHIQDKWKFSNRIALKDLIISKSSFVRSLMARAAAAGGGVNDWYINFCSAVGDPLEHGEVAEAKWIAVGAHSNRFGFGGHWIDGMNKQRQRALEEGGGDDGTDTTERIRLGIVNLDYPELPLENDLVTRLIETNFLA</sequence>
<dbReference type="Proteomes" id="UP001285441">
    <property type="component" value="Unassembled WGS sequence"/>
</dbReference>
<proteinExistence type="predicted"/>
<dbReference type="InterPro" id="IPR051057">
    <property type="entry name" value="PI-PLC_domain"/>
</dbReference>
<dbReference type="InterPro" id="IPR017946">
    <property type="entry name" value="PLC-like_Pdiesterase_TIM-brl"/>
</dbReference>
<protein>
    <submittedName>
        <fullName evidence="1">Phosphatidylinositol-specific phospholipase</fullName>
    </submittedName>
</protein>
<dbReference type="Gene3D" id="3.20.20.190">
    <property type="entry name" value="Phosphatidylinositol (PI) phosphodiesterase"/>
    <property type="match status" value="1"/>
</dbReference>
<dbReference type="Pfam" id="PF26146">
    <property type="entry name" value="PI-PLC_X"/>
    <property type="match status" value="1"/>
</dbReference>
<comment type="caution">
    <text evidence="1">The sequence shown here is derived from an EMBL/GenBank/DDBJ whole genome shotgun (WGS) entry which is preliminary data.</text>
</comment>
<dbReference type="SUPFAM" id="SSF89372">
    <property type="entry name" value="Fucose-specific lectin"/>
    <property type="match status" value="1"/>
</dbReference>
<keyword evidence="2" id="KW-1185">Reference proteome</keyword>
<dbReference type="PANTHER" id="PTHR13593:SF148">
    <property type="entry name" value="PHOSPHATIDYLINOSITOL-SPECIFIC PHOSPHOLIPASE C X DOMAIN-CONTAINING PROTEIN"/>
    <property type="match status" value="1"/>
</dbReference>
<reference evidence="1" key="2">
    <citation type="submission" date="2023-06" db="EMBL/GenBank/DDBJ databases">
        <authorList>
            <consortium name="Lawrence Berkeley National Laboratory"/>
            <person name="Haridas S."/>
            <person name="Hensen N."/>
            <person name="Bonometti L."/>
            <person name="Westerberg I."/>
            <person name="Brannstrom I.O."/>
            <person name="Guillou S."/>
            <person name="Cros-Aarteil S."/>
            <person name="Calhoun S."/>
            <person name="Kuo A."/>
            <person name="Mondo S."/>
            <person name="Pangilinan J."/>
            <person name="Riley R."/>
            <person name="LaButti K."/>
            <person name="Andreopoulos B."/>
            <person name="Lipzen A."/>
            <person name="Chen C."/>
            <person name="Yanf M."/>
            <person name="Daum C."/>
            <person name="Ng V."/>
            <person name="Clum A."/>
            <person name="Steindorff A."/>
            <person name="Ohm R."/>
            <person name="Martin F."/>
            <person name="Silar P."/>
            <person name="Natvig D."/>
            <person name="Lalanne C."/>
            <person name="Gautier V."/>
            <person name="Ament-velasquez S.L."/>
            <person name="Kruys A."/>
            <person name="Hutchinson M.I."/>
            <person name="Powell A.J."/>
            <person name="Barry K."/>
            <person name="Miller A.N."/>
            <person name="Grigoriev I.V."/>
            <person name="Debuchy R."/>
            <person name="Gladieux P."/>
            <person name="Thoren M.H."/>
            <person name="Johannesson H."/>
        </authorList>
    </citation>
    <scope>NUCLEOTIDE SEQUENCE</scope>
    <source>
        <strain evidence="1">CBS 232.78</strain>
    </source>
</reference>